<keyword evidence="6" id="KW-0560">Oxidoreductase</keyword>
<dbReference type="Pfam" id="PF13561">
    <property type="entry name" value="adh_short_C2"/>
    <property type="match status" value="1"/>
</dbReference>
<dbReference type="EMBL" id="JACHNU010000001">
    <property type="protein sequence ID" value="MBB4660506.1"/>
    <property type="molecule type" value="Genomic_DNA"/>
</dbReference>
<accession>A0A840I6F1</accession>
<reference evidence="7 8" key="1">
    <citation type="submission" date="2020-08" db="EMBL/GenBank/DDBJ databases">
        <title>Genomic Encyclopedia of Archaeal and Bacterial Type Strains, Phase II (KMG-II): from individual species to whole genera.</title>
        <authorList>
            <person name="Goeker M."/>
        </authorList>
    </citation>
    <scope>NUCLEOTIDE SEQUENCE [LARGE SCALE GENOMIC DNA]</scope>
    <source>
        <strain evidence="7 8">DSM 23288</strain>
    </source>
</reference>
<keyword evidence="2" id="KW-0808">Transferase</keyword>
<dbReference type="InterPro" id="IPR002347">
    <property type="entry name" value="SDR_fam"/>
</dbReference>
<dbReference type="RefSeq" id="WP_183337901.1">
    <property type="nucleotide sequence ID" value="NZ_JACHNU010000001.1"/>
</dbReference>
<sequence>MTLTTDGGAIDPALAVVTGAASGVGRAAAEALVARGTAVVAVDLGAASAGLDGAGVDWVRGDVAEDATWEAVAAACARCDPRGPGALVACAGTIVVRPFLETGLDDFRRLFEVNVLGVVRGMQALLPGMVARGGGAVAVVCSVDSFIVEQEMSAYATSKAALLHAVRSAALEHARDGVRINAVCPGAIETPLLQRHFDQLEDPAAARAAMARRTPVGRILEPREVAEALCFLVGPGASGLSGAAITVDGGLTTAAEYDHPPRAA</sequence>
<keyword evidence="8" id="KW-1185">Reference proteome</keyword>
<keyword evidence="3" id="KW-0547">Nucleotide-binding</keyword>
<protein>
    <submittedName>
        <fullName evidence="7">NAD(P)-dependent dehydrogenase (Short-subunit alcohol dehydrogenase family)</fullName>
    </submittedName>
</protein>
<evidence type="ECO:0000256" key="4">
    <source>
        <dbReference type="ARBA" id="ARBA00022777"/>
    </source>
</evidence>
<evidence type="ECO:0000256" key="2">
    <source>
        <dbReference type="ARBA" id="ARBA00022679"/>
    </source>
</evidence>
<evidence type="ECO:0000256" key="5">
    <source>
        <dbReference type="ARBA" id="ARBA00022840"/>
    </source>
</evidence>
<dbReference type="SUPFAM" id="SSF51735">
    <property type="entry name" value="NAD(P)-binding Rossmann-fold domains"/>
    <property type="match status" value="1"/>
</dbReference>
<dbReference type="PANTHER" id="PTHR43477">
    <property type="entry name" value="DIHYDROANTICAPSIN 7-DEHYDROGENASE"/>
    <property type="match status" value="1"/>
</dbReference>
<dbReference type="GO" id="GO:0016301">
    <property type="term" value="F:kinase activity"/>
    <property type="evidence" value="ECO:0007669"/>
    <property type="project" value="UniProtKB-KW"/>
</dbReference>
<dbReference type="Gene3D" id="3.40.50.720">
    <property type="entry name" value="NAD(P)-binding Rossmann-like Domain"/>
    <property type="match status" value="1"/>
</dbReference>
<name>A0A840I6F1_9ACTN</name>
<keyword evidence="4" id="KW-0418">Kinase</keyword>
<dbReference type="GO" id="GO:0005524">
    <property type="term" value="F:ATP binding"/>
    <property type="evidence" value="ECO:0007669"/>
    <property type="project" value="UniProtKB-KW"/>
</dbReference>
<evidence type="ECO:0000256" key="6">
    <source>
        <dbReference type="ARBA" id="ARBA00023002"/>
    </source>
</evidence>
<dbReference type="FunFam" id="3.40.50.720:FF:000084">
    <property type="entry name" value="Short-chain dehydrogenase reductase"/>
    <property type="match status" value="1"/>
</dbReference>
<dbReference type="InterPro" id="IPR023000">
    <property type="entry name" value="Shikimate_kinase_CS"/>
</dbReference>
<dbReference type="InterPro" id="IPR036291">
    <property type="entry name" value="NAD(P)-bd_dom_sf"/>
</dbReference>
<dbReference type="PANTHER" id="PTHR43477:SF1">
    <property type="entry name" value="DIHYDROANTICAPSIN 7-DEHYDROGENASE"/>
    <property type="match status" value="1"/>
</dbReference>
<evidence type="ECO:0000256" key="3">
    <source>
        <dbReference type="ARBA" id="ARBA00022741"/>
    </source>
</evidence>
<dbReference type="GO" id="GO:0016491">
    <property type="term" value="F:oxidoreductase activity"/>
    <property type="evidence" value="ECO:0007669"/>
    <property type="project" value="UniProtKB-KW"/>
</dbReference>
<evidence type="ECO:0000313" key="8">
    <source>
        <dbReference type="Proteomes" id="UP000585272"/>
    </source>
</evidence>
<evidence type="ECO:0000313" key="7">
    <source>
        <dbReference type="EMBL" id="MBB4660506.1"/>
    </source>
</evidence>
<comment type="caution">
    <text evidence="7">The sequence shown here is derived from an EMBL/GenBank/DDBJ whole genome shotgun (WGS) entry which is preliminary data.</text>
</comment>
<organism evidence="7 8">
    <name type="scientific">Conexibacter arvalis</name>
    <dbReference type="NCBI Taxonomy" id="912552"/>
    <lineage>
        <taxon>Bacteria</taxon>
        <taxon>Bacillati</taxon>
        <taxon>Actinomycetota</taxon>
        <taxon>Thermoleophilia</taxon>
        <taxon>Solirubrobacterales</taxon>
        <taxon>Conexibacteraceae</taxon>
        <taxon>Conexibacter</taxon>
    </lineage>
</organism>
<proteinExistence type="inferred from homology"/>
<dbReference type="PROSITE" id="PS01128">
    <property type="entry name" value="SHIKIMATE_KINASE"/>
    <property type="match status" value="1"/>
</dbReference>
<dbReference type="CDD" id="cd05233">
    <property type="entry name" value="SDR_c"/>
    <property type="match status" value="1"/>
</dbReference>
<gene>
    <name evidence="7" type="ORF">BDZ31_000079</name>
</gene>
<comment type="similarity">
    <text evidence="1">Belongs to the short-chain dehydrogenases/reductases (SDR) family.</text>
</comment>
<dbReference type="AlphaFoldDB" id="A0A840I6F1"/>
<evidence type="ECO:0000256" key="1">
    <source>
        <dbReference type="ARBA" id="ARBA00006484"/>
    </source>
</evidence>
<dbReference type="Proteomes" id="UP000585272">
    <property type="component" value="Unassembled WGS sequence"/>
</dbReference>
<dbReference type="InterPro" id="IPR051122">
    <property type="entry name" value="SDR_DHRS6-like"/>
</dbReference>
<keyword evidence="5" id="KW-0067">ATP-binding</keyword>
<dbReference type="PRINTS" id="PR00081">
    <property type="entry name" value="GDHRDH"/>
</dbReference>